<evidence type="ECO:0000256" key="6">
    <source>
        <dbReference type="ARBA" id="ARBA00022753"/>
    </source>
</evidence>
<evidence type="ECO:0000256" key="1">
    <source>
        <dbReference type="ARBA" id="ARBA00002069"/>
    </source>
</evidence>
<comment type="similarity">
    <text evidence="3">Belongs to the KXD1 family.</text>
</comment>
<keyword evidence="5" id="KW-0813">Transport</keyword>
<keyword evidence="6" id="KW-0967">Endosome</keyword>
<protein>
    <recommendedName>
        <fullName evidence="4">Biogenesis of lysosome-related organelles complex 1 subunit KXD1</fullName>
    </recommendedName>
    <alternativeName>
        <fullName evidence="7">KxDL homolog</fullName>
    </alternativeName>
</protein>
<dbReference type="PANTHER" id="PTHR37787">
    <property type="entry name" value="BIOGENESIS OF LYSOSOME-RELATED ORGANELLES COMPLEX 1 SUBUNIT KXD1"/>
    <property type="match status" value="1"/>
</dbReference>
<feature type="compositionally biased region" description="Low complexity" evidence="8">
    <location>
        <begin position="36"/>
        <end position="67"/>
    </location>
</feature>
<evidence type="ECO:0000256" key="5">
    <source>
        <dbReference type="ARBA" id="ARBA00022448"/>
    </source>
</evidence>
<dbReference type="GO" id="GO:0005768">
    <property type="term" value="C:endosome"/>
    <property type="evidence" value="ECO:0007669"/>
    <property type="project" value="UniProtKB-SubCell"/>
</dbReference>
<reference evidence="11" key="1">
    <citation type="submission" date="2016-05" db="EMBL/GenBank/DDBJ databases">
        <title>Comparative genomics of biotechnologically important yeasts.</title>
        <authorList>
            <consortium name="DOE Joint Genome Institute"/>
            <person name="Riley R."/>
            <person name="Haridas S."/>
            <person name="Wolfe K.H."/>
            <person name="Lopes M.R."/>
            <person name="Hittinger C.T."/>
            <person name="Goker M."/>
            <person name="Salamov A."/>
            <person name="Wisecaver J."/>
            <person name="Long T.M."/>
            <person name="Aerts A.L."/>
            <person name="Barry K."/>
            <person name="Choi C."/>
            <person name="Clum A."/>
            <person name="Coughlan A.Y."/>
            <person name="Deshpande S."/>
            <person name="Douglass A.P."/>
            <person name="Hanson S.J."/>
            <person name="Klenk H.-P."/>
            <person name="Labutti K."/>
            <person name="Lapidus A."/>
            <person name="Lindquist E."/>
            <person name="Lipzen A."/>
            <person name="Meier-Kolthoff J.P."/>
            <person name="Ohm R.A."/>
            <person name="Otillar R.P."/>
            <person name="Pangilinan J."/>
            <person name="Peng Y."/>
            <person name="Rokas A."/>
            <person name="Rosa C.A."/>
            <person name="Scheuner C."/>
            <person name="Sibirny A.A."/>
            <person name="Slot J.C."/>
            <person name="Stielow J.B."/>
            <person name="Sun H."/>
            <person name="Kurtzman C.P."/>
            <person name="Blackwell M."/>
            <person name="Grigoriev I.V."/>
            <person name="Jeffries T.W."/>
        </authorList>
    </citation>
    <scope>NUCLEOTIDE SEQUENCE [LARGE SCALE GENOMIC DNA]</scope>
    <source>
        <strain evidence="11">NRRL Y-2460</strain>
    </source>
</reference>
<evidence type="ECO:0000259" key="9">
    <source>
        <dbReference type="Pfam" id="PF10241"/>
    </source>
</evidence>
<evidence type="ECO:0000256" key="8">
    <source>
        <dbReference type="SAM" id="MobiDB-lite"/>
    </source>
</evidence>
<feature type="domain" description="KxDL" evidence="9">
    <location>
        <begin position="81"/>
        <end position="167"/>
    </location>
</feature>
<accession>A0A1E4TUL4</accession>
<dbReference type="OrthoDB" id="4089816at2759"/>
<evidence type="ECO:0000256" key="4">
    <source>
        <dbReference type="ARBA" id="ARBA00016207"/>
    </source>
</evidence>
<dbReference type="GO" id="GO:0031083">
    <property type="term" value="C:BLOC-1 complex"/>
    <property type="evidence" value="ECO:0007669"/>
    <property type="project" value="TreeGrafter"/>
</dbReference>
<dbReference type="PANTHER" id="PTHR37787:SF1">
    <property type="entry name" value="BIOGENESIS OF LYSOSOME-RELATED ORGANELLES COMPLEX 1 SUBUNIT KXD1"/>
    <property type="match status" value="1"/>
</dbReference>
<organism evidence="10 11">
    <name type="scientific">Pachysolen tannophilus NRRL Y-2460</name>
    <dbReference type="NCBI Taxonomy" id="669874"/>
    <lineage>
        <taxon>Eukaryota</taxon>
        <taxon>Fungi</taxon>
        <taxon>Dikarya</taxon>
        <taxon>Ascomycota</taxon>
        <taxon>Saccharomycotina</taxon>
        <taxon>Pichiomycetes</taxon>
        <taxon>Pachysolenaceae</taxon>
        <taxon>Pachysolen</taxon>
    </lineage>
</organism>
<evidence type="ECO:0000256" key="7">
    <source>
        <dbReference type="ARBA" id="ARBA00029808"/>
    </source>
</evidence>
<feature type="compositionally biased region" description="Polar residues" evidence="8">
    <location>
        <begin position="1"/>
        <end position="11"/>
    </location>
</feature>
<dbReference type="GO" id="GO:0007032">
    <property type="term" value="P:endosome organization"/>
    <property type="evidence" value="ECO:0007669"/>
    <property type="project" value="TreeGrafter"/>
</dbReference>
<feature type="region of interest" description="Disordered" evidence="8">
    <location>
        <begin position="1"/>
        <end position="69"/>
    </location>
</feature>
<dbReference type="Pfam" id="PF10241">
    <property type="entry name" value="KxDL"/>
    <property type="match status" value="1"/>
</dbReference>
<evidence type="ECO:0000313" key="11">
    <source>
        <dbReference type="Proteomes" id="UP000094236"/>
    </source>
</evidence>
<gene>
    <name evidence="10" type="ORF">PACTADRAFT_50143</name>
</gene>
<evidence type="ECO:0000256" key="3">
    <source>
        <dbReference type="ARBA" id="ARBA00005913"/>
    </source>
</evidence>
<dbReference type="InterPro" id="IPR051390">
    <property type="entry name" value="BLOC-1_subunit_KXD1"/>
</dbReference>
<evidence type="ECO:0000313" key="10">
    <source>
        <dbReference type="EMBL" id="ODV95417.1"/>
    </source>
</evidence>
<dbReference type="GO" id="GO:0032880">
    <property type="term" value="P:regulation of protein localization"/>
    <property type="evidence" value="ECO:0007669"/>
    <property type="project" value="TreeGrafter"/>
</dbReference>
<evidence type="ECO:0000256" key="2">
    <source>
        <dbReference type="ARBA" id="ARBA00004177"/>
    </source>
</evidence>
<name>A0A1E4TUL4_PACTA</name>
<proteinExistence type="inferred from homology"/>
<dbReference type="AlphaFoldDB" id="A0A1E4TUL4"/>
<comment type="function">
    <text evidence="1">Component of the biogenesis of lysosome-related organelles complex-1 (BLOC-1) involved in endosomal cargo sorting.</text>
</comment>
<dbReference type="InterPro" id="IPR019371">
    <property type="entry name" value="KxDL_dom"/>
</dbReference>
<dbReference type="EMBL" id="KV454014">
    <property type="protein sequence ID" value="ODV95417.1"/>
    <property type="molecule type" value="Genomic_DNA"/>
</dbReference>
<comment type="subcellular location">
    <subcellularLocation>
        <location evidence="2">Endosome</location>
    </subcellularLocation>
</comment>
<sequence>MTSRGDGMNQNRPRHFKKPSINSSEFAVDPSYYNINSSDSDLLNTTSDNDTDSGTTSNENEISNGNSGREEFDPVSYLIFSLQNSLNSIEMDKSIVKQSQLSGELNNKTKELLKSYKESQEKLKEFIVQFGHFKNEIIPNLEKDLAWSENKVKKLNKKLREHYPIEYEKSKDKVLNRITNDEEDLFV</sequence>
<dbReference type="Proteomes" id="UP000094236">
    <property type="component" value="Unassembled WGS sequence"/>
</dbReference>
<keyword evidence="11" id="KW-1185">Reference proteome</keyword>